<name>A0ABZ3INK7_9FIRM</name>
<dbReference type="RefSeq" id="WP_094605133.1">
    <property type="nucleotide sequence ID" value="NZ_CP155573.1"/>
</dbReference>
<proteinExistence type="predicted"/>
<evidence type="ECO:0008006" key="3">
    <source>
        <dbReference type="Google" id="ProtNLM"/>
    </source>
</evidence>
<evidence type="ECO:0000313" key="2">
    <source>
        <dbReference type="Proteomes" id="UP000216752"/>
    </source>
</evidence>
<evidence type="ECO:0000313" key="1">
    <source>
        <dbReference type="EMBL" id="XFO67013.1"/>
    </source>
</evidence>
<dbReference type="InterPro" id="IPR025833">
    <property type="entry name" value="GDYXXLXY"/>
</dbReference>
<sequence>MKNRKWLLGLFIIVALVQAAVPLFMAWRWEDVLQTGRQFYWQTAPVDPYDAFKGRYVELRFKETTAPRSNTADLVAGQMVYAIISENAEGKAYISGVSVTRPEKGYYVKAKAYANGQNTIHVSLPFTRYYLPEELASAAEAAYRENAGKQTSVAVVRIKDGYGVIEQLYIGDKTLLEFLQQSPQGLVGR</sequence>
<reference evidence="1" key="1">
    <citation type="submission" date="2024-05" db="EMBL/GenBank/DDBJ databases">
        <title>Isolation and characterization of Sporomusa carbonis sp. nov., a carboxydotrophic hydrogenogen in the genus of Sporomusa isolated from a charcoal burning pile.</title>
        <authorList>
            <person name="Boeer T."/>
            <person name="Rosenbaum F."/>
            <person name="Eysell L."/>
            <person name="Mueller V."/>
            <person name="Daniel R."/>
            <person name="Poehlein A."/>
        </authorList>
    </citation>
    <scope>NUCLEOTIDE SEQUENCE [LARGE SCALE GENOMIC DNA]</scope>
    <source>
        <strain evidence="1">DSM 10669</strain>
    </source>
</reference>
<organism evidence="1 2">
    <name type="scientific">Sporomusa silvacetica DSM 10669</name>
    <dbReference type="NCBI Taxonomy" id="1123289"/>
    <lineage>
        <taxon>Bacteria</taxon>
        <taxon>Bacillati</taxon>
        <taxon>Bacillota</taxon>
        <taxon>Negativicutes</taxon>
        <taxon>Selenomonadales</taxon>
        <taxon>Sporomusaceae</taxon>
        <taxon>Sporomusa</taxon>
    </lineage>
</organism>
<dbReference type="Pfam" id="PF14345">
    <property type="entry name" value="GDYXXLXY"/>
    <property type="match status" value="1"/>
</dbReference>
<protein>
    <recommendedName>
        <fullName evidence="3">GDYXXLXY protein</fullName>
    </recommendedName>
</protein>
<dbReference type="Proteomes" id="UP000216752">
    <property type="component" value="Chromosome"/>
</dbReference>
<keyword evidence="2" id="KW-1185">Reference proteome</keyword>
<dbReference type="EMBL" id="CP155573">
    <property type="protein sequence ID" value="XFO67013.1"/>
    <property type="molecule type" value="Genomic_DNA"/>
</dbReference>
<accession>A0ABZ3INK7</accession>
<gene>
    <name evidence="1" type="ORF">SPSIL_031840</name>
</gene>